<feature type="transmembrane region" description="Helical" evidence="3">
    <location>
        <begin position="108"/>
        <end position="129"/>
    </location>
</feature>
<name>A0A8K0GLD3_IGNLU</name>
<evidence type="ECO:0000256" key="1">
    <source>
        <dbReference type="ARBA" id="ARBA00004141"/>
    </source>
</evidence>
<organism evidence="5 6">
    <name type="scientific">Ignelater luminosus</name>
    <name type="common">Cucubano</name>
    <name type="synonym">Pyrophorus luminosus</name>
    <dbReference type="NCBI Taxonomy" id="2038154"/>
    <lineage>
        <taxon>Eukaryota</taxon>
        <taxon>Metazoa</taxon>
        <taxon>Ecdysozoa</taxon>
        <taxon>Arthropoda</taxon>
        <taxon>Hexapoda</taxon>
        <taxon>Insecta</taxon>
        <taxon>Pterygota</taxon>
        <taxon>Neoptera</taxon>
        <taxon>Endopterygota</taxon>
        <taxon>Coleoptera</taxon>
        <taxon>Polyphaga</taxon>
        <taxon>Elateriformia</taxon>
        <taxon>Elateroidea</taxon>
        <taxon>Elateridae</taxon>
        <taxon>Agrypninae</taxon>
        <taxon>Pyrophorini</taxon>
        <taxon>Ignelater</taxon>
    </lineage>
</organism>
<feature type="transmembrane region" description="Helical" evidence="3">
    <location>
        <begin position="456"/>
        <end position="476"/>
    </location>
</feature>
<keyword evidence="3" id="KW-0472">Membrane</keyword>
<evidence type="ECO:0000313" key="6">
    <source>
        <dbReference type="Proteomes" id="UP000801492"/>
    </source>
</evidence>
<feature type="transmembrane region" description="Helical" evidence="3">
    <location>
        <begin position="166"/>
        <end position="190"/>
    </location>
</feature>
<feature type="transmembrane region" description="Helical" evidence="3">
    <location>
        <begin position="482"/>
        <end position="504"/>
    </location>
</feature>
<dbReference type="PANTHER" id="PTHR11360:SF237">
    <property type="entry name" value="MONOCARBOXYLATE TRANSPORTER 12-B-LIKE PROTEIN"/>
    <property type="match status" value="1"/>
</dbReference>
<dbReference type="InterPro" id="IPR011701">
    <property type="entry name" value="MFS"/>
</dbReference>
<feature type="domain" description="Major facilitator superfamily (MFS) profile" evidence="4">
    <location>
        <begin position="368"/>
        <end position="585"/>
    </location>
</feature>
<evidence type="ECO:0000256" key="2">
    <source>
        <dbReference type="SAM" id="MobiDB-lite"/>
    </source>
</evidence>
<feature type="transmembrane region" description="Helical" evidence="3">
    <location>
        <begin position="550"/>
        <end position="570"/>
    </location>
</feature>
<dbReference type="PANTHER" id="PTHR11360">
    <property type="entry name" value="MONOCARBOXYLATE TRANSPORTER"/>
    <property type="match status" value="1"/>
</dbReference>
<dbReference type="Proteomes" id="UP000801492">
    <property type="component" value="Unassembled WGS sequence"/>
</dbReference>
<dbReference type="AlphaFoldDB" id="A0A8K0GLD3"/>
<evidence type="ECO:0000256" key="3">
    <source>
        <dbReference type="SAM" id="Phobius"/>
    </source>
</evidence>
<feature type="region of interest" description="Disordered" evidence="2">
    <location>
        <begin position="209"/>
        <end position="230"/>
    </location>
</feature>
<feature type="transmembrane region" description="Helical" evidence="3">
    <location>
        <begin position="141"/>
        <end position="160"/>
    </location>
</feature>
<dbReference type="EMBL" id="VTPC01000791">
    <property type="protein sequence ID" value="KAF2904364.1"/>
    <property type="molecule type" value="Genomic_DNA"/>
</dbReference>
<gene>
    <name evidence="5" type="ORF">ILUMI_01822</name>
</gene>
<feature type="compositionally biased region" description="Basic and acidic residues" evidence="2">
    <location>
        <begin position="213"/>
        <end position="225"/>
    </location>
</feature>
<dbReference type="GO" id="GO:0016020">
    <property type="term" value="C:membrane"/>
    <property type="evidence" value="ECO:0007669"/>
    <property type="project" value="UniProtKB-SubCell"/>
</dbReference>
<feature type="transmembrane region" description="Helical" evidence="3">
    <location>
        <begin position="12"/>
        <end position="33"/>
    </location>
</feature>
<feature type="transmembrane region" description="Helical" evidence="3">
    <location>
        <begin position="426"/>
        <end position="444"/>
    </location>
</feature>
<dbReference type="InterPro" id="IPR050327">
    <property type="entry name" value="Proton-linked_MCT"/>
</dbReference>
<protein>
    <recommendedName>
        <fullName evidence="4">Major facilitator superfamily (MFS) profile domain-containing protein</fullName>
    </recommendedName>
</protein>
<evidence type="ECO:0000313" key="5">
    <source>
        <dbReference type="EMBL" id="KAF2904364.1"/>
    </source>
</evidence>
<keyword evidence="3" id="KW-1133">Transmembrane helix</keyword>
<dbReference type="SUPFAM" id="SSF103473">
    <property type="entry name" value="MFS general substrate transporter"/>
    <property type="match status" value="1"/>
</dbReference>
<dbReference type="OrthoDB" id="410267at2759"/>
<sequence length="585" mass="64724">MTKKKLVPPDGGWGWVIMFAYALNNIVFIPIMQSFGLIFKDTFAMMGLSATDGAIIITSNAAAAMIMGLVNGPLLNRFSYRKVSFAGAIIIVIGIISTAFATKFEHFVITYGVITSIGMGVGMSSFPLAMNSYFVKNRSKATGFALTITGLGPILMPQLISLLLTLYSVQGAMLIVGAIAAHGLVAACLLQPVEWHMKVELIEEEEAVENEENEKRDEIKKEESHVALLENGNTRENYKKNLRRRSSIVDSNMSIDHDAETQSIYGYDAIPTIRKPSISDTVSGSRRRSASTSDRHSEPIKNKWWSSSTSVNSVHLGSSVKIFDERERDKIIETIDESQEETPTKCNERPLISPVYNPELSVKNEEKSRLTKILSNIVNFFDLSLLQDPRYVNIMIGVSLAIFAELNFSLLTPFILADIGLGTQEIATFLSVLSIVDLIFRFISPFVGDYFDATARVMYMISLAMLIVTRFTLLMFSEFGALLGVAAGLGIAKGVRTVYMTLVIPNYVPIERLASASGLQMMVNGFLILAGGPVLGVIRDATGSYAKCIYVMNMMTLSTLIMWTMEMIYLRIKERKRQTPTEEKG</sequence>
<reference evidence="5" key="1">
    <citation type="submission" date="2019-08" db="EMBL/GenBank/DDBJ databases">
        <title>The genome of the North American firefly Photinus pyralis.</title>
        <authorList>
            <consortium name="Photinus pyralis genome working group"/>
            <person name="Fallon T.R."/>
            <person name="Sander Lower S.E."/>
            <person name="Weng J.-K."/>
        </authorList>
    </citation>
    <scope>NUCLEOTIDE SEQUENCE</scope>
    <source>
        <strain evidence="5">TRF0915ILg1</strain>
        <tissue evidence="5">Whole body</tissue>
    </source>
</reference>
<dbReference type="InterPro" id="IPR036259">
    <property type="entry name" value="MFS_trans_sf"/>
</dbReference>
<feature type="region of interest" description="Disordered" evidence="2">
    <location>
        <begin position="276"/>
        <end position="300"/>
    </location>
</feature>
<feature type="domain" description="Major facilitator superfamily (MFS) profile" evidence="4">
    <location>
        <begin position="1"/>
        <end position="195"/>
    </location>
</feature>
<dbReference type="InterPro" id="IPR020846">
    <property type="entry name" value="MFS_dom"/>
</dbReference>
<accession>A0A8K0GLD3</accession>
<dbReference type="Pfam" id="PF07690">
    <property type="entry name" value="MFS_1"/>
    <property type="match status" value="2"/>
</dbReference>
<feature type="transmembrane region" description="Helical" evidence="3">
    <location>
        <begin position="516"/>
        <end position="538"/>
    </location>
</feature>
<comment type="subcellular location">
    <subcellularLocation>
        <location evidence="1">Membrane</location>
        <topology evidence="1">Multi-pass membrane protein</topology>
    </subcellularLocation>
</comment>
<dbReference type="PROSITE" id="PS50850">
    <property type="entry name" value="MFS"/>
    <property type="match status" value="2"/>
</dbReference>
<feature type="transmembrane region" description="Helical" evidence="3">
    <location>
        <begin position="391"/>
        <end position="414"/>
    </location>
</feature>
<dbReference type="Gene3D" id="1.20.1250.20">
    <property type="entry name" value="MFS general substrate transporter like domains"/>
    <property type="match status" value="2"/>
</dbReference>
<keyword evidence="3" id="KW-0812">Transmembrane</keyword>
<keyword evidence="6" id="KW-1185">Reference proteome</keyword>
<feature type="transmembrane region" description="Helical" evidence="3">
    <location>
        <begin position="53"/>
        <end position="71"/>
    </location>
</feature>
<proteinExistence type="predicted"/>
<feature type="transmembrane region" description="Helical" evidence="3">
    <location>
        <begin position="83"/>
        <end position="102"/>
    </location>
</feature>
<comment type="caution">
    <text evidence="5">The sequence shown here is derived from an EMBL/GenBank/DDBJ whole genome shotgun (WGS) entry which is preliminary data.</text>
</comment>
<dbReference type="GO" id="GO:0008028">
    <property type="term" value="F:monocarboxylic acid transmembrane transporter activity"/>
    <property type="evidence" value="ECO:0007669"/>
    <property type="project" value="TreeGrafter"/>
</dbReference>
<evidence type="ECO:0000259" key="4">
    <source>
        <dbReference type="PROSITE" id="PS50850"/>
    </source>
</evidence>